<organism evidence="2 3">
    <name type="scientific">Eleusine coracana subsp. coracana</name>
    <dbReference type="NCBI Taxonomy" id="191504"/>
    <lineage>
        <taxon>Eukaryota</taxon>
        <taxon>Viridiplantae</taxon>
        <taxon>Streptophyta</taxon>
        <taxon>Embryophyta</taxon>
        <taxon>Tracheophyta</taxon>
        <taxon>Spermatophyta</taxon>
        <taxon>Magnoliopsida</taxon>
        <taxon>Liliopsida</taxon>
        <taxon>Poales</taxon>
        <taxon>Poaceae</taxon>
        <taxon>PACMAD clade</taxon>
        <taxon>Chloridoideae</taxon>
        <taxon>Cynodonteae</taxon>
        <taxon>Eleusininae</taxon>
        <taxon>Eleusine</taxon>
    </lineage>
</organism>
<proteinExistence type="predicted"/>
<keyword evidence="3" id="KW-1185">Reference proteome</keyword>
<name>A0AAV5E5L9_ELECO</name>
<protein>
    <submittedName>
        <fullName evidence="2">Uncharacterized protein</fullName>
    </submittedName>
</protein>
<evidence type="ECO:0000313" key="3">
    <source>
        <dbReference type="Proteomes" id="UP001054889"/>
    </source>
</evidence>
<feature type="region of interest" description="Disordered" evidence="1">
    <location>
        <begin position="1"/>
        <end position="55"/>
    </location>
</feature>
<dbReference type="Proteomes" id="UP001054889">
    <property type="component" value="Unassembled WGS sequence"/>
</dbReference>
<sequence>MLRLDSSSPSASATSSQRGQIVESELPPPPSGGSNLHPDGPPPSPPRRRVPSAQRMGNWAAGRPNALARIPAAAATPIGLRVMRTTRTGSAISPTPSSYPSPLPASATRGGGGDPLEPVGAGLFDQSLLDFNACQPFPPEEGRGCEWMMDAVTKKSSAARPNVRIPQLPLRHVRAGLPGPLPVVDGWFRLPL</sequence>
<feature type="compositionally biased region" description="Low complexity" evidence="1">
    <location>
        <begin position="1"/>
        <end position="16"/>
    </location>
</feature>
<evidence type="ECO:0000313" key="2">
    <source>
        <dbReference type="EMBL" id="GJN17779.1"/>
    </source>
</evidence>
<feature type="region of interest" description="Disordered" evidence="1">
    <location>
        <begin position="88"/>
        <end position="114"/>
    </location>
</feature>
<reference evidence="2" key="2">
    <citation type="submission" date="2021-12" db="EMBL/GenBank/DDBJ databases">
        <title>Resequencing data analysis of finger millet.</title>
        <authorList>
            <person name="Hatakeyama M."/>
            <person name="Aluri S."/>
            <person name="Balachadran M.T."/>
            <person name="Sivarajan S.R."/>
            <person name="Poveda L."/>
            <person name="Shimizu-Inatsugi R."/>
            <person name="Schlapbach R."/>
            <person name="Sreeman S.M."/>
            <person name="Shimizu K.K."/>
        </authorList>
    </citation>
    <scope>NUCLEOTIDE SEQUENCE</scope>
</reference>
<evidence type="ECO:0000256" key="1">
    <source>
        <dbReference type="SAM" id="MobiDB-lite"/>
    </source>
</evidence>
<dbReference type="AlphaFoldDB" id="A0AAV5E5L9"/>
<dbReference type="EMBL" id="BQKI01000073">
    <property type="protein sequence ID" value="GJN17779.1"/>
    <property type="molecule type" value="Genomic_DNA"/>
</dbReference>
<reference evidence="2" key="1">
    <citation type="journal article" date="2018" name="DNA Res.">
        <title>Multiple hybrid de novo genome assembly of finger millet, an orphan allotetraploid crop.</title>
        <authorList>
            <person name="Hatakeyama M."/>
            <person name="Aluri S."/>
            <person name="Balachadran M.T."/>
            <person name="Sivarajan S.R."/>
            <person name="Patrignani A."/>
            <person name="Gruter S."/>
            <person name="Poveda L."/>
            <person name="Shimizu-Inatsugi R."/>
            <person name="Baeten J."/>
            <person name="Francoijs K.J."/>
            <person name="Nataraja K.N."/>
            <person name="Reddy Y.A.N."/>
            <person name="Phadnis S."/>
            <person name="Ravikumar R.L."/>
            <person name="Schlapbach R."/>
            <person name="Sreeman S.M."/>
            <person name="Shimizu K.K."/>
        </authorList>
    </citation>
    <scope>NUCLEOTIDE SEQUENCE</scope>
</reference>
<accession>A0AAV5E5L9</accession>
<gene>
    <name evidence="2" type="primary">gb04877</name>
    <name evidence="2" type="ORF">PR202_gb04877</name>
</gene>
<comment type="caution">
    <text evidence="2">The sequence shown here is derived from an EMBL/GenBank/DDBJ whole genome shotgun (WGS) entry which is preliminary data.</text>
</comment>